<reference evidence="1" key="2">
    <citation type="submission" date="2025-09" db="UniProtKB">
        <authorList>
            <consortium name="Ensembl"/>
        </authorList>
    </citation>
    <scope>IDENTIFICATION</scope>
</reference>
<accession>A0A3B3TSH7</accession>
<keyword evidence="2" id="KW-1185">Reference proteome</keyword>
<evidence type="ECO:0000313" key="1">
    <source>
        <dbReference type="Ensembl" id="ENSPLAP00000003528.1"/>
    </source>
</evidence>
<evidence type="ECO:0000313" key="2">
    <source>
        <dbReference type="Proteomes" id="UP000261500"/>
    </source>
</evidence>
<dbReference type="AlphaFoldDB" id="A0A3B3TSH7"/>
<dbReference type="Ensembl" id="ENSPLAT00000011193.1">
    <property type="protein sequence ID" value="ENSPLAP00000003528.1"/>
    <property type="gene ID" value="ENSPLAG00000000784.1"/>
</dbReference>
<name>A0A3B3TSH7_9TELE</name>
<proteinExistence type="predicted"/>
<sequence>MDNSQVHLVLNHKHRKPLVKELAESQSTAAWSLRGPEFLKQQPDSKQEKAVEKHFLFKDKVKPQPPKRPLNHFYKLLAAVQTSFYEDKTSVNSALWRPW</sequence>
<organism evidence="1 2">
    <name type="scientific">Poecilia latipinna</name>
    <name type="common">sailfin molly</name>
    <dbReference type="NCBI Taxonomy" id="48699"/>
    <lineage>
        <taxon>Eukaryota</taxon>
        <taxon>Metazoa</taxon>
        <taxon>Chordata</taxon>
        <taxon>Craniata</taxon>
        <taxon>Vertebrata</taxon>
        <taxon>Euteleostomi</taxon>
        <taxon>Actinopterygii</taxon>
        <taxon>Neopterygii</taxon>
        <taxon>Teleostei</taxon>
        <taxon>Neoteleostei</taxon>
        <taxon>Acanthomorphata</taxon>
        <taxon>Ovalentaria</taxon>
        <taxon>Atherinomorphae</taxon>
        <taxon>Cyprinodontiformes</taxon>
        <taxon>Poeciliidae</taxon>
        <taxon>Poeciliinae</taxon>
        <taxon>Poecilia</taxon>
    </lineage>
</organism>
<protein>
    <submittedName>
        <fullName evidence="1">Uncharacterized protein</fullName>
    </submittedName>
</protein>
<dbReference type="Proteomes" id="UP000261500">
    <property type="component" value="Unplaced"/>
</dbReference>
<reference evidence="1" key="1">
    <citation type="submission" date="2025-08" db="UniProtKB">
        <authorList>
            <consortium name="Ensembl"/>
        </authorList>
    </citation>
    <scope>IDENTIFICATION</scope>
</reference>